<dbReference type="InterPro" id="IPR032808">
    <property type="entry name" value="DoxX"/>
</dbReference>
<protein>
    <recommendedName>
        <fullName evidence="8">DoxX family protein</fullName>
    </recommendedName>
</protein>
<gene>
    <name evidence="6" type="ordered locus">Emtol_0384</name>
</gene>
<comment type="subcellular location">
    <subcellularLocation>
        <location evidence="1">Membrane</location>
        <topology evidence="1">Multi-pass membrane protein</topology>
    </subcellularLocation>
</comment>
<proteinExistence type="predicted"/>
<feature type="transmembrane region" description="Helical" evidence="5">
    <location>
        <begin position="46"/>
        <end position="64"/>
    </location>
</feature>
<evidence type="ECO:0000256" key="3">
    <source>
        <dbReference type="ARBA" id="ARBA00022989"/>
    </source>
</evidence>
<keyword evidence="3 5" id="KW-1133">Transmembrane helix</keyword>
<feature type="transmembrane region" description="Helical" evidence="5">
    <location>
        <begin position="96"/>
        <end position="113"/>
    </location>
</feature>
<evidence type="ECO:0008006" key="8">
    <source>
        <dbReference type="Google" id="ProtNLM"/>
    </source>
</evidence>
<name>A0ABN4AHZ6_EMTOG</name>
<feature type="transmembrane region" description="Helical" evidence="5">
    <location>
        <begin position="71"/>
        <end position="90"/>
    </location>
</feature>
<feature type="transmembrane region" description="Helical" evidence="5">
    <location>
        <begin position="7"/>
        <end position="26"/>
    </location>
</feature>
<dbReference type="EMBL" id="CP002961">
    <property type="protein sequence ID" value="AFK01538.1"/>
    <property type="molecule type" value="Genomic_DNA"/>
</dbReference>
<evidence type="ECO:0000313" key="7">
    <source>
        <dbReference type="Proteomes" id="UP000002875"/>
    </source>
</evidence>
<evidence type="ECO:0000256" key="4">
    <source>
        <dbReference type="ARBA" id="ARBA00023136"/>
    </source>
</evidence>
<evidence type="ECO:0000313" key="6">
    <source>
        <dbReference type="EMBL" id="AFK01538.1"/>
    </source>
</evidence>
<evidence type="ECO:0000256" key="5">
    <source>
        <dbReference type="SAM" id="Phobius"/>
    </source>
</evidence>
<dbReference type="Proteomes" id="UP000002875">
    <property type="component" value="Chromosome"/>
</dbReference>
<keyword evidence="2 5" id="KW-0812">Transmembrane</keyword>
<dbReference type="Pfam" id="PF13564">
    <property type="entry name" value="DoxX_2"/>
    <property type="match status" value="1"/>
</dbReference>
<evidence type="ECO:0000256" key="2">
    <source>
        <dbReference type="ARBA" id="ARBA00022692"/>
    </source>
</evidence>
<evidence type="ECO:0000256" key="1">
    <source>
        <dbReference type="ARBA" id="ARBA00004141"/>
    </source>
</evidence>
<keyword evidence="7" id="KW-1185">Reference proteome</keyword>
<keyword evidence="4 5" id="KW-0472">Membrane</keyword>
<reference evidence="6 7" key="1">
    <citation type="submission" date="2011-07" db="EMBL/GenBank/DDBJ databases">
        <title>The complete genome of chromosome of Emticicia oligotrophica DSM 17448.</title>
        <authorList>
            <consortium name="US DOE Joint Genome Institute (JGI-PGF)"/>
            <person name="Lucas S."/>
            <person name="Han J."/>
            <person name="Lapidus A."/>
            <person name="Bruce D."/>
            <person name="Goodwin L."/>
            <person name="Pitluck S."/>
            <person name="Peters L."/>
            <person name="Kyrpides N."/>
            <person name="Mavromatis K."/>
            <person name="Ivanova N."/>
            <person name="Ovchinnikova G."/>
            <person name="Teshima H."/>
            <person name="Detter J.C."/>
            <person name="Tapia R."/>
            <person name="Han C."/>
            <person name="Land M."/>
            <person name="Hauser L."/>
            <person name="Markowitz V."/>
            <person name="Cheng J.-F."/>
            <person name="Hugenholtz P."/>
            <person name="Woyke T."/>
            <person name="Wu D."/>
            <person name="Tindall B."/>
            <person name="Pomrenke H."/>
            <person name="Brambilla E."/>
            <person name="Klenk H.-P."/>
            <person name="Eisen J.A."/>
        </authorList>
    </citation>
    <scope>NUCLEOTIDE SEQUENCE [LARGE SCALE GENOMIC DNA]</scope>
    <source>
        <strain evidence="6 7">DSM 17448</strain>
    </source>
</reference>
<accession>A0ABN4AHZ6</accession>
<organism evidence="6 7">
    <name type="scientific">Emticicia oligotrophica (strain DSM 17448 / CIP 109782 / MTCC 6937 / GPTSA100-15)</name>
    <dbReference type="NCBI Taxonomy" id="929562"/>
    <lineage>
        <taxon>Bacteria</taxon>
        <taxon>Pseudomonadati</taxon>
        <taxon>Bacteroidota</taxon>
        <taxon>Cytophagia</taxon>
        <taxon>Cytophagales</taxon>
        <taxon>Leadbetterellaceae</taxon>
        <taxon>Emticicia</taxon>
    </lineage>
</organism>
<dbReference type="RefSeq" id="WP_015027242.1">
    <property type="nucleotide sequence ID" value="NC_018748.1"/>
</dbReference>
<sequence>MKKDKIIYWTSTGLIALFLIPGIFFLDSPMAIEGTQHLGLPMWFHWELGIAKVIAAILIILPFTPNRIKEWSYVGLAIDFISAFIALVTVDGISAMAFFPFVVFMILAVSYIYHHKLIQNK</sequence>